<sequence length="294" mass="33648">MKLINNTFDLDNHQAYEDWRYEKLDNYPTQVEQLIVEVNDPLNLTTTERQAIINLYNKTNMVVYVSDSGTNPDKRLALSLADKFGLKNLDNNMGADDDGITSLQVSNIKGRERYIPYSNKEIHWHTDGYYNKLDKQIYALNLHCVRPAKSGGENAIMDHELAYIRLRDQNPDYIKALMASDVMTIPANIKDGKTIRPDRKGPVFSIWGDGNLHMRYTARAHNVIWKDDSITQAAVQALDNLLKSDDPAIFRATLQPGWGLISNNVLHDRSGFEDDKEAPRLLYRLRYFDALSKG</sequence>
<evidence type="ECO:0000256" key="2">
    <source>
        <dbReference type="ARBA" id="ARBA00023002"/>
    </source>
</evidence>
<dbReference type="AlphaFoldDB" id="A0A370DG11"/>
<evidence type="ECO:0000313" key="5">
    <source>
        <dbReference type="EMBL" id="RDH83821.1"/>
    </source>
</evidence>
<dbReference type="InterPro" id="IPR003819">
    <property type="entry name" value="TauD/TfdA-like"/>
</dbReference>
<proteinExistence type="predicted"/>
<dbReference type="Gene3D" id="3.60.130.10">
    <property type="entry name" value="Clavaminate synthase-like"/>
    <property type="match status" value="1"/>
</dbReference>
<keyword evidence="3" id="KW-0045">Antibiotic biosynthesis</keyword>
<dbReference type="PANTHER" id="PTHR10696:SF56">
    <property type="entry name" value="TAUD_TFDA-LIKE DOMAIN-CONTAINING PROTEIN"/>
    <property type="match status" value="1"/>
</dbReference>
<keyword evidence="5" id="KW-0223">Dioxygenase</keyword>
<feature type="domain" description="TauD/TfdA-like" evidence="4">
    <location>
        <begin position="35"/>
        <end position="285"/>
    </location>
</feature>
<dbReference type="EMBL" id="QFXC01000008">
    <property type="protein sequence ID" value="RDH83821.1"/>
    <property type="molecule type" value="Genomic_DNA"/>
</dbReference>
<dbReference type="Pfam" id="PF02668">
    <property type="entry name" value="TauD"/>
    <property type="match status" value="1"/>
</dbReference>
<accession>A0A370DG11</accession>
<evidence type="ECO:0000259" key="4">
    <source>
        <dbReference type="Pfam" id="PF02668"/>
    </source>
</evidence>
<protein>
    <submittedName>
        <fullName evidence="5">Taurine catabolism dioxygenase TauD</fullName>
    </submittedName>
</protein>
<name>A0A370DG11_9GAMM</name>
<dbReference type="Proteomes" id="UP000254266">
    <property type="component" value="Unassembled WGS sequence"/>
</dbReference>
<gene>
    <name evidence="5" type="ORF">DIZ80_06695</name>
</gene>
<evidence type="ECO:0000256" key="3">
    <source>
        <dbReference type="ARBA" id="ARBA00023194"/>
    </source>
</evidence>
<dbReference type="SUPFAM" id="SSF51197">
    <property type="entry name" value="Clavaminate synthase-like"/>
    <property type="match status" value="1"/>
</dbReference>
<dbReference type="InterPro" id="IPR050411">
    <property type="entry name" value="AlphaKG_dependent_hydroxylases"/>
</dbReference>
<comment type="cofactor">
    <cofactor evidence="1">
        <name>Fe(2+)</name>
        <dbReference type="ChEBI" id="CHEBI:29033"/>
    </cofactor>
</comment>
<keyword evidence="6" id="KW-1185">Reference proteome</keyword>
<dbReference type="GO" id="GO:0016706">
    <property type="term" value="F:2-oxoglutarate-dependent dioxygenase activity"/>
    <property type="evidence" value="ECO:0007669"/>
    <property type="project" value="UniProtKB-ARBA"/>
</dbReference>
<evidence type="ECO:0000256" key="1">
    <source>
        <dbReference type="ARBA" id="ARBA00001954"/>
    </source>
</evidence>
<evidence type="ECO:0000313" key="6">
    <source>
        <dbReference type="Proteomes" id="UP000254266"/>
    </source>
</evidence>
<dbReference type="GO" id="GO:0017000">
    <property type="term" value="P:antibiotic biosynthetic process"/>
    <property type="evidence" value="ECO:0007669"/>
    <property type="project" value="UniProtKB-KW"/>
</dbReference>
<keyword evidence="2" id="KW-0560">Oxidoreductase</keyword>
<reference evidence="5 6" key="1">
    <citation type="journal article" date="2018" name="ISME J.">
        <title>Endosymbiont genomes yield clues of tubeworm success.</title>
        <authorList>
            <person name="Li Y."/>
            <person name="Liles M.R."/>
            <person name="Halanych K.M."/>
        </authorList>
    </citation>
    <scope>NUCLEOTIDE SEQUENCE [LARGE SCALE GENOMIC DNA]</scope>
    <source>
        <strain evidence="5">A1464</strain>
    </source>
</reference>
<organism evidence="5 6">
    <name type="scientific">endosymbiont of Galathealinum brachiosum</name>
    <dbReference type="NCBI Taxonomy" id="2200906"/>
    <lineage>
        <taxon>Bacteria</taxon>
        <taxon>Pseudomonadati</taxon>
        <taxon>Pseudomonadota</taxon>
        <taxon>Gammaproteobacteria</taxon>
        <taxon>sulfur-oxidizing symbionts</taxon>
    </lineage>
</organism>
<dbReference type="InterPro" id="IPR042098">
    <property type="entry name" value="TauD-like_sf"/>
</dbReference>
<comment type="caution">
    <text evidence="5">The sequence shown here is derived from an EMBL/GenBank/DDBJ whole genome shotgun (WGS) entry which is preliminary data.</text>
</comment>
<dbReference type="PANTHER" id="PTHR10696">
    <property type="entry name" value="GAMMA-BUTYROBETAINE HYDROXYLASE-RELATED"/>
    <property type="match status" value="1"/>
</dbReference>